<evidence type="ECO:0000256" key="8">
    <source>
        <dbReference type="ARBA" id="ARBA00049229"/>
    </source>
</evidence>
<comment type="catalytic activity">
    <reaction evidence="6">
        <text>L-valine + 2-oxoglutarate = 3-methyl-2-oxobutanoate + L-glutamate</text>
        <dbReference type="Rhea" id="RHEA:24813"/>
        <dbReference type="ChEBI" id="CHEBI:11851"/>
        <dbReference type="ChEBI" id="CHEBI:16810"/>
        <dbReference type="ChEBI" id="CHEBI:29985"/>
        <dbReference type="ChEBI" id="CHEBI:57762"/>
        <dbReference type="EC" id="2.6.1.42"/>
    </reaction>
</comment>
<dbReference type="InterPro" id="IPR050571">
    <property type="entry name" value="Class-IV_PLP-Dep_Aminotrnsfr"/>
</dbReference>
<comment type="caution">
    <text evidence="9">The sequence shown here is derived from an EMBL/GenBank/DDBJ whole genome shotgun (WGS) entry which is preliminary data.</text>
</comment>
<evidence type="ECO:0000313" key="9">
    <source>
        <dbReference type="EMBL" id="HIV04065.1"/>
    </source>
</evidence>
<proteinExistence type="inferred from homology"/>
<dbReference type="InterPro" id="IPR036038">
    <property type="entry name" value="Aminotransferase-like"/>
</dbReference>
<evidence type="ECO:0000256" key="6">
    <source>
        <dbReference type="ARBA" id="ARBA00048212"/>
    </source>
</evidence>
<dbReference type="GO" id="GO:0046394">
    <property type="term" value="P:carboxylic acid biosynthetic process"/>
    <property type="evidence" value="ECO:0007669"/>
    <property type="project" value="UniProtKB-ARBA"/>
</dbReference>
<dbReference type="PANTHER" id="PTHR42743:SF11">
    <property type="entry name" value="AMINODEOXYCHORISMATE LYASE"/>
    <property type="match status" value="1"/>
</dbReference>
<feature type="non-terminal residue" evidence="9">
    <location>
        <position position="1"/>
    </location>
</feature>
<dbReference type="EMBL" id="DVOG01000074">
    <property type="protein sequence ID" value="HIV04065.1"/>
    <property type="molecule type" value="Genomic_DNA"/>
</dbReference>
<accession>A0A9D1NJ64</accession>
<dbReference type="SUPFAM" id="SSF56752">
    <property type="entry name" value="D-aminoacid aminotransferase-like PLP-dependent enzymes"/>
    <property type="match status" value="1"/>
</dbReference>
<evidence type="ECO:0000256" key="2">
    <source>
        <dbReference type="ARBA" id="ARBA00004931"/>
    </source>
</evidence>
<evidence type="ECO:0000256" key="7">
    <source>
        <dbReference type="ARBA" id="ARBA00048798"/>
    </source>
</evidence>
<dbReference type="Proteomes" id="UP000886812">
    <property type="component" value="Unassembled WGS sequence"/>
</dbReference>
<dbReference type="PANTHER" id="PTHR42743">
    <property type="entry name" value="AMINO-ACID AMINOTRANSFERASE"/>
    <property type="match status" value="1"/>
</dbReference>
<gene>
    <name evidence="9" type="ORF">IAC75_02805</name>
</gene>
<reference evidence="9" key="2">
    <citation type="journal article" date="2021" name="PeerJ">
        <title>Extensive microbial diversity within the chicken gut microbiome revealed by metagenomics and culture.</title>
        <authorList>
            <person name="Gilroy R."/>
            <person name="Ravi A."/>
            <person name="Getino M."/>
            <person name="Pursley I."/>
            <person name="Horton D.L."/>
            <person name="Alikhan N.F."/>
            <person name="Baker D."/>
            <person name="Gharbi K."/>
            <person name="Hall N."/>
            <person name="Watson M."/>
            <person name="Adriaenssens E.M."/>
            <person name="Foster-Nyarko E."/>
            <person name="Jarju S."/>
            <person name="Secka A."/>
            <person name="Antonio M."/>
            <person name="Oren A."/>
            <person name="Chaudhuri R.R."/>
            <person name="La Ragione R."/>
            <person name="Hildebrand F."/>
            <person name="Pallen M.J."/>
        </authorList>
    </citation>
    <scope>NUCLEOTIDE SEQUENCE</scope>
    <source>
        <strain evidence="9">10669</strain>
    </source>
</reference>
<evidence type="ECO:0000256" key="1">
    <source>
        <dbReference type="ARBA" id="ARBA00004824"/>
    </source>
</evidence>
<reference evidence="9" key="1">
    <citation type="submission" date="2020-10" db="EMBL/GenBank/DDBJ databases">
        <authorList>
            <person name="Gilroy R."/>
        </authorList>
    </citation>
    <scope>NUCLEOTIDE SEQUENCE</scope>
    <source>
        <strain evidence="9">10669</strain>
    </source>
</reference>
<dbReference type="Pfam" id="PF01063">
    <property type="entry name" value="Aminotran_4"/>
    <property type="match status" value="1"/>
</dbReference>
<evidence type="ECO:0000256" key="4">
    <source>
        <dbReference type="ARBA" id="ARBA00009320"/>
    </source>
</evidence>
<protein>
    <recommendedName>
        <fullName evidence="5">branched-chain-amino-acid transaminase</fullName>
        <ecNumber evidence="5">2.6.1.42</ecNumber>
    </recommendedName>
</protein>
<comment type="pathway">
    <text evidence="1">Amino-acid biosynthesis; L-isoleucine biosynthesis; L-isoleucine from 2-oxobutanoate: step 4/4.</text>
</comment>
<evidence type="ECO:0000313" key="10">
    <source>
        <dbReference type="Proteomes" id="UP000886812"/>
    </source>
</evidence>
<comment type="pathway">
    <text evidence="3">Amino-acid biosynthesis; L-leucine biosynthesis; L-leucine from 3-methyl-2-oxobutanoate: step 4/4.</text>
</comment>
<keyword evidence="9" id="KW-0032">Aminotransferase</keyword>
<sequence>TPMPSSSLLMGITRAATMECARELGIPVVETTLTRYDVWNADEAFLTGSAAEVIPVVELDGRKIGAGKCGPITAKLLELFRKKVRTDGVMVA</sequence>
<comment type="pathway">
    <text evidence="2">Amino-acid biosynthesis; L-valine biosynthesis; L-valine from pyruvate: step 4/4.</text>
</comment>
<evidence type="ECO:0000256" key="3">
    <source>
        <dbReference type="ARBA" id="ARBA00005072"/>
    </source>
</evidence>
<comment type="similarity">
    <text evidence="4">Belongs to the class-IV pyridoxal-phosphate-dependent aminotransferase family.</text>
</comment>
<dbReference type="InterPro" id="IPR043132">
    <property type="entry name" value="BCAT-like_C"/>
</dbReference>
<keyword evidence="9" id="KW-0808">Transferase</keyword>
<comment type="catalytic activity">
    <reaction evidence="7">
        <text>L-isoleucine + 2-oxoglutarate = (S)-3-methyl-2-oxopentanoate + L-glutamate</text>
        <dbReference type="Rhea" id="RHEA:24801"/>
        <dbReference type="ChEBI" id="CHEBI:16810"/>
        <dbReference type="ChEBI" id="CHEBI:29985"/>
        <dbReference type="ChEBI" id="CHEBI:35146"/>
        <dbReference type="ChEBI" id="CHEBI:58045"/>
        <dbReference type="EC" id="2.6.1.42"/>
    </reaction>
</comment>
<dbReference type="AlphaFoldDB" id="A0A9D1NJ64"/>
<organism evidence="9 10">
    <name type="scientific">Candidatus Spyradosoma merdigallinarum</name>
    <dbReference type="NCBI Taxonomy" id="2840950"/>
    <lineage>
        <taxon>Bacteria</taxon>
        <taxon>Pseudomonadati</taxon>
        <taxon>Verrucomicrobiota</taxon>
        <taxon>Opitutia</taxon>
        <taxon>Opitutia incertae sedis</taxon>
        <taxon>Candidatus Spyradosoma</taxon>
    </lineage>
</organism>
<evidence type="ECO:0000256" key="5">
    <source>
        <dbReference type="ARBA" id="ARBA00013053"/>
    </source>
</evidence>
<dbReference type="EC" id="2.6.1.42" evidence="5"/>
<name>A0A9D1NJ64_9BACT</name>
<dbReference type="GO" id="GO:0004084">
    <property type="term" value="F:branched-chain-amino-acid transaminase activity"/>
    <property type="evidence" value="ECO:0007669"/>
    <property type="project" value="UniProtKB-EC"/>
</dbReference>
<dbReference type="InterPro" id="IPR001544">
    <property type="entry name" value="Aminotrans_IV"/>
</dbReference>
<dbReference type="Gene3D" id="3.20.10.10">
    <property type="entry name" value="D-amino Acid Aminotransferase, subunit A, domain 2"/>
    <property type="match status" value="1"/>
</dbReference>
<comment type="catalytic activity">
    <reaction evidence="8">
        <text>L-leucine + 2-oxoglutarate = 4-methyl-2-oxopentanoate + L-glutamate</text>
        <dbReference type="Rhea" id="RHEA:18321"/>
        <dbReference type="ChEBI" id="CHEBI:16810"/>
        <dbReference type="ChEBI" id="CHEBI:17865"/>
        <dbReference type="ChEBI" id="CHEBI:29985"/>
        <dbReference type="ChEBI" id="CHEBI:57427"/>
        <dbReference type="EC" id="2.6.1.42"/>
    </reaction>
</comment>